<name>A0ABP8VSW3_9ACTN</name>
<feature type="signal peptide" evidence="1">
    <location>
        <begin position="1"/>
        <end position="33"/>
    </location>
</feature>
<comment type="caution">
    <text evidence="2">The sequence shown here is derived from an EMBL/GenBank/DDBJ whole genome shotgun (WGS) entry which is preliminary data.</text>
</comment>
<feature type="chain" id="PRO_5047440484" description="Septum formation-related domain-containing protein" evidence="1">
    <location>
        <begin position="34"/>
        <end position="207"/>
    </location>
</feature>
<evidence type="ECO:0000313" key="2">
    <source>
        <dbReference type="EMBL" id="GAA4670757.1"/>
    </source>
</evidence>
<dbReference type="RefSeq" id="WP_345262392.1">
    <property type="nucleotide sequence ID" value="NZ_BAABIM010000001.1"/>
</dbReference>
<reference evidence="3" key="1">
    <citation type="journal article" date="2019" name="Int. J. Syst. Evol. Microbiol.">
        <title>The Global Catalogue of Microorganisms (GCM) 10K type strain sequencing project: providing services to taxonomists for standard genome sequencing and annotation.</title>
        <authorList>
            <consortium name="The Broad Institute Genomics Platform"/>
            <consortium name="The Broad Institute Genome Sequencing Center for Infectious Disease"/>
            <person name="Wu L."/>
            <person name="Ma J."/>
        </authorList>
    </citation>
    <scope>NUCLEOTIDE SEQUENCE [LARGE SCALE GENOMIC DNA]</scope>
    <source>
        <strain evidence="3">JCM 18127</strain>
    </source>
</reference>
<keyword evidence="3" id="KW-1185">Reference proteome</keyword>
<gene>
    <name evidence="2" type="ORF">GCM10023226_04190</name>
</gene>
<keyword evidence="1" id="KW-0732">Signal</keyword>
<evidence type="ECO:0000256" key="1">
    <source>
        <dbReference type="SAM" id="SignalP"/>
    </source>
</evidence>
<dbReference type="EMBL" id="BAABIM010000001">
    <property type="protein sequence ID" value="GAA4670757.1"/>
    <property type="molecule type" value="Genomic_DNA"/>
</dbReference>
<dbReference type="Proteomes" id="UP001500621">
    <property type="component" value="Unassembled WGS sequence"/>
</dbReference>
<sequence length="207" mass="22026">MPLPPRTAPRLGAVAVALAAALSLLLAAPSAQARPLAASGPSVAQPVGAVVTTATASRSASRRNYQVPTVGSCHRLSARELLSSYDTRRAVPCSSRHNLRTLAVKRLARPIDYEDFQTAMAAVAPSCERARARVLGRTDLVRSQSAYDLNLFVPTPAQRRRGAAWVRCDIGIFGGRTVVPLDEDLRLPAGRLPRSRPGAWTPAVSTS</sequence>
<evidence type="ECO:0000313" key="3">
    <source>
        <dbReference type="Proteomes" id="UP001500621"/>
    </source>
</evidence>
<organism evidence="2 3">
    <name type="scientific">Nocardioides nanhaiensis</name>
    <dbReference type="NCBI Taxonomy" id="1476871"/>
    <lineage>
        <taxon>Bacteria</taxon>
        <taxon>Bacillati</taxon>
        <taxon>Actinomycetota</taxon>
        <taxon>Actinomycetes</taxon>
        <taxon>Propionibacteriales</taxon>
        <taxon>Nocardioidaceae</taxon>
        <taxon>Nocardioides</taxon>
    </lineage>
</organism>
<accession>A0ABP8VSW3</accession>
<protein>
    <recommendedName>
        <fullName evidence="4">Septum formation-related domain-containing protein</fullName>
    </recommendedName>
</protein>
<evidence type="ECO:0008006" key="4">
    <source>
        <dbReference type="Google" id="ProtNLM"/>
    </source>
</evidence>
<proteinExistence type="predicted"/>